<dbReference type="RefSeq" id="XP_035350862.1">
    <property type="nucleotide sequence ID" value="XM_035494969.1"/>
</dbReference>
<dbReference type="EMBL" id="CP055903">
    <property type="protein sequence ID" value="QKX64689.1"/>
    <property type="molecule type" value="Genomic_DNA"/>
</dbReference>
<sequence length="226" mass="24922">MQLTYVAFFSFFHLLISINASVDCNKFATDSVNKFQALVPLLEQIVPTIQNNSVLSHHLSQQKSFNLGYYTKNVTKTIDVINTATQLRKDQLHTELVQKCSQNSTDSHARRDHHHHHHKGGVLEEVLGDVSDIEDDIIEPVESAIGDVSDIENDIIKPVESDIDETGSLLGLDIITEILDLIMALLDSLLGGLGEIAGETFDDADNIAVEIDEDASDIAVSLVNIY</sequence>
<evidence type="ECO:0000256" key="1">
    <source>
        <dbReference type="SAM" id="SignalP"/>
    </source>
</evidence>
<feature type="signal peptide" evidence="1">
    <location>
        <begin position="1"/>
        <end position="24"/>
    </location>
</feature>
<dbReference type="AlphaFoldDB" id="A0A7H8RDX6"/>
<gene>
    <name evidence="2" type="ORF">TRUGW13939_11865</name>
</gene>
<proteinExistence type="predicted"/>
<evidence type="ECO:0000313" key="3">
    <source>
        <dbReference type="Proteomes" id="UP000509510"/>
    </source>
</evidence>
<evidence type="ECO:0000313" key="2">
    <source>
        <dbReference type="EMBL" id="QKX64689.1"/>
    </source>
</evidence>
<accession>A0A7H8RDX6</accession>
<feature type="chain" id="PRO_5028900268" evidence="1">
    <location>
        <begin position="25"/>
        <end position="226"/>
    </location>
</feature>
<dbReference type="KEGG" id="trg:TRUGW13939_11865"/>
<protein>
    <submittedName>
        <fullName evidence="2">Uncharacterized protein</fullName>
    </submittedName>
</protein>
<dbReference type="Proteomes" id="UP000509510">
    <property type="component" value="Chromosome VI"/>
</dbReference>
<dbReference type="GeneID" id="55999341"/>
<organism evidence="2 3">
    <name type="scientific">Talaromyces rugulosus</name>
    <name type="common">Penicillium rugulosum</name>
    <dbReference type="NCBI Taxonomy" id="121627"/>
    <lineage>
        <taxon>Eukaryota</taxon>
        <taxon>Fungi</taxon>
        <taxon>Dikarya</taxon>
        <taxon>Ascomycota</taxon>
        <taxon>Pezizomycotina</taxon>
        <taxon>Eurotiomycetes</taxon>
        <taxon>Eurotiomycetidae</taxon>
        <taxon>Eurotiales</taxon>
        <taxon>Trichocomaceae</taxon>
        <taxon>Talaromyces</taxon>
        <taxon>Talaromyces sect. Islandici</taxon>
    </lineage>
</organism>
<reference evidence="3" key="1">
    <citation type="submission" date="2020-06" db="EMBL/GenBank/DDBJ databases">
        <title>A chromosome-scale genome assembly of Talaromyces rugulosus W13939.</title>
        <authorList>
            <person name="Wang B."/>
            <person name="Guo L."/>
            <person name="Ye K."/>
            <person name="Wang L."/>
        </authorList>
    </citation>
    <scope>NUCLEOTIDE SEQUENCE [LARGE SCALE GENOMIC DNA]</scope>
    <source>
        <strain evidence="3">W13939</strain>
    </source>
</reference>
<keyword evidence="3" id="KW-1185">Reference proteome</keyword>
<keyword evidence="1" id="KW-0732">Signal</keyword>
<name>A0A7H8RDX6_TALRU</name>